<evidence type="ECO:0000313" key="5">
    <source>
        <dbReference type="EMBL" id="GAH58257.1"/>
    </source>
</evidence>
<name>X1GM29_9ZZZZ</name>
<protein>
    <recommendedName>
        <fullName evidence="4">Sulfatase N-terminal domain-containing protein</fullName>
    </recommendedName>
</protein>
<dbReference type="Pfam" id="PF00884">
    <property type="entry name" value="Sulfatase"/>
    <property type="match status" value="1"/>
</dbReference>
<dbReference type="SUPFAM" id="SSF53649">
    <property type="entry name" value="Alkaline phosphatase-like"/>
    <property type="match status" value="1"/>
</dbReference>
<dbReference type="Gene3D" id="3.40.720.10">
    <property type="entry name" value="Alkaline Phosphatase, subunit A"/>
    <property type="match status" value="1"/>
</dbReference>
<dbReference type="PANTHER" id="PTHR42693">
    <property type="entry name" value="ARYLSULFATASE FAMILY MEMBER"/>
    <property type="match status" value="1"/>
</dbReference>
<evidence type="ECO:0000256" key="3">
    <source>
        <dbReference type="SAM" id="MobiDB-lite"/>
    </source>
</evidence>
<keyword evidence="2" id="KW-0378">Hydrolase</keyword>
<sequence length="93" mass="10290">MTGYHTGHTVVRGNRPMKPEGQYPMPDSTVTVAELLKDAGYVTGAAGKWGLGGPGSEGDPVNQGFDLFFGYNCQREAHFFYPEHLWRNTEKVI</sequence>
<dbReference type="AlphaFoldDB" id="X1GM29"/>
<evidence type="ECO:0000256" key="1">
    <source>
        <dbReference type="ARBA" id="ARBA00008779"/>
    </source>
</evidence>
<proteinExistence type="inferred from homology"/>
<reference evidence="5" key="1">
    <citation type="journal article" date="2014" name="Front. Microbiol.">
        <title>High frequency of phylogenetically diverse reductive dehalogenase-homologous genes in deep subseafloor sedimentary metagenomes.</title>
        <authorList>
            <person name="Kawai M."/>
            <person name="Futagami T."/>
            <person name="Toyoda A."/>
            <person name="Takaki Y."/>
            <person name="Nishi S."/>
            <person name="Hori S."/>
            <person name="Arai W."/>
            <person name="Tsubouchi T."/>
            <person name="Morono Y."/>
            <person name="Uchiyama I."/>
            <person name="Ito T."/>
            <person name="Fujiyama A."/>
            <person name="Inagaki F."/>
            <person name="Takami H."/>
        </authorList>
    </citation>
    <scope>NUCLEOTIDE SEQUENCE</scope>
    <source>
        <strain evidence="5">Expedition CK06-06</strain>
    </source>
</reference>
<feature type="domain" description="Sulfatase N-terminal" evidence="4">
    <location>
        <begin position="24"/>
        <end position="72"/>
    </location>
</feature>
<dbReference type="PANTHER" id="PTHR42693:SF53">
    <property type="entry name" value="ENDO-4-O-SULFATASE"/>
    <property type="match status" value="1"/>
</dbReference>
<organism evidence="5">
    <name type="scientific">marine sediment metagenome</name>
    <dbReference type="NCBI Taxonomy" id="412755"/>
    <lineage>
        <taxon>unclassified sequences</taxon>
        <taxon>metagenomes</taxon>
        <taxon>ecological metagenomes</taxon>
    </lineage>
</organism>
<feature type="region of interest" description="Disordered" evidence="3">
    <location>
        <begin position="1"/>
        <end position="25"/>
    </location>
</feature>
<evidence type="ECO:0000259" key="4">
    <source>
        <dbReference type="Pfam" id="PF00884"/>
    </source>
</evidence>
<dbReference type="InterPro" id="IPR000917">
    <property type="entry name" value="Sulfatase_N"/>
</dbReference>
<dbReference type="InterPro" id="IPR050738">
    <property type="entry name" value="Sulfatase"/>
</dbReference>
<comment type="similarity">
    <text evidence="1">Belongs to the sulfatase family.</text>
</comment>
<dbReference type="EMBL" id="BARU01018587">
    <property type="protein sequence ID" value="GAH58257.1"/>
    <property type="molecule type" value="Genomic_DNA"/>
</dbReference>
<comment type="caution">
    <text evidence="5">The sequence shown here is derived from an EMBL/GenBank/DDBJ whole genome shotgun (WGS) entry which is preliminary data.</text>
</comment>
<gene>
    <name evidence="5" type="ORF">S03H2_30717</name>
</gene>
<dbReference type="InterPro" id="IPR017850">
    <property type="entry name" value="Alkaline_phosphatase_core_sf"/>
</dbReference>
<feature type="non-terminal residue" evidence="5">
    <location>
        <position position="93"/>
    </location>
</feature>
<accession>X1GM29</accession>
<dbReference type="GO" id="GO:0004065">
    <property type="term" value="F:arylsulfatase activity"/>
    <property type="evidence" value="ECO:0007669"/>
    <property type="project" value="TreeGrafter"/>
</dbReference>
<evidence type="ECO:0000256" key="2">
    <source>
        <dbReference type="ARBA" id="ARBA00022801"/>
    </source>
</evidence>